<keyword evidence="3" id="KW-0479">Metal-binding</keyword>
<dbReference type="EMBL" id="JBHRTR010000036">
    <property type="protein sequence ID" value="MFC3230067.1"/>
    <property type="molecule type" value="Genomic_DNA"/>
</dbReference>
<evidence type="ECO:0000256" key="2">
    <source>
        <dbReference type="ARBA" id="ARBA00022679"/>
    </source>
</evidence>
<dbReference type="PANTHER" id="PTHR37418">
    <property type="entry name" value="3-KETO-5-AMINOHEXANOATE CLEAVAGE ENZYME-RELATED"/>
    <property type="match status" value="1"/>
</dbReference>
<dbReference type="InterPro" id="IPR008567">
    <property type="entry name" value="BKACE"/>
</dbReference>
<gene>
    <name evidence="5" type="ORF">ACFOGJ_22645</name>
</gene>
<protein>
    <submittedName>
        <fullName evidence="5">3-keto-5-aminohexanoate cleavage protein</fullName>
    </submittedName>
</protein>
<organism evidence="5 6">
    <name type="scientific">Marinibaculum pumilum</name>
    <dbReference type="NCBI Taxonomy" id="1766165"/>
    <lineage>
        <taxon>Bacteria</taxon>
        <taxon>Pseudomonadati</taxon>
        <taxon>Pseudomonadota</taxon>
        <taxon>Alphaproteobacteria</taxon>
        <taxon>Rhodospirillales</taxon>
        <taxon>Rhodospirillaceae</taxon>
        <taxon>Marinibaculum</taxon>
    </lineage>
</organism>
<evidence type="ECO:0000256" key="3">
    <source>
        <dbReference type="ARBA" id="ARBA00022723"/>
    </source>
</evidence>
<proteinExistence type="predicted"/>
<name>A0ABV7L612_9PROT</name>
<sequence>MPQKTILTCAVTGNLTTPAQNENLPVSAEQIARHCLDAAAAGAAIVHVHVRDPATGAPSMELAHYRRVMELIRESNDSLIINLTTGPGGRFHPSDEDPKIAGPRTNLMRPELRVEHIAALRPEICTLDLNTMTFGREVVINTPGNVTKMAEVIYEAGVKPEFEIFDSGDMALALDLFAGGVLKTPGMFSFVLGVKYGMPASPESMLYLRNMLPPGSAWTGFGIGRAAFPMVAQAVVAGGHVRIGMEDSVYLSKGKLTPDNAALVRKAVGIVESLGGEIATAAEAREMLGLAPQGRAPARAAAE</sequence>
<evidence type="ECO:0000256" key="4">
    <source>
        <dbReference type="ARBA" id="ARBA00022833"/>
    </source>
</evidence>
<keyword evidence="2" id="KW-0808">Transferase</keyword>
<evidence type="ECO:0000313" key="6">
    <source>
        <dbReference type="Proteomes" id="UP001595528"/>
    </source>
</evidence>
<dbReference type="Proteomes" id="UP001595528">
    <property type="component" value="Unassembled WGS sequence"/>
</dbReference>
<comment type="caution">
    <text evidence="5">The sequence shown here is derived from an EMBL/GenBank/DDBJ whole genome shotgun (WGS) entry which is preliminary data.</text>
</comment>
<evidence type="ECO:0000313" key="5">
    <source>
        <dbReference type="EMBL" id="MFC3230067.1"/>
    </source>
</evidence>
<reference evidence="6" key="1">
    <citation type="journal article" date="2019" name="Int. J. Syst. Evol. Microbiol.">
        <title>The Global Catalogue of Microorganisms (GCM) 10K type strain sequencing project: providing services to taxonomists for standard genome sequencing and annotation.</title>
        <authorList>
            <consortium name="The Broad Institute Genomics Platform"/>
            <consortium name="The Broad Institute Genome Sequencing Center for Infectious Disease"/>
            <person name="Wu L."/>
            <person name="Ma J."/>
        </authorList>
    </citation>
    <scope>NUCLEOTIDE SEQUENCE [LARGE SCALE GENOMIC DNA]</scope>
    <source>
        <strain evidence="6">KCTC 42964</strain>
    </source>
</reference>
<dbReference type="PANTHER" id="PTHR37418:SF2">
    <property type="entry name" value="3-KETO-5-AMINOHEXANOATE CLEAVAGE ENZYME"/>
    <property type="match status" value="1"/>
</dbReference>
<dbReference type="InterPro" id="IPR013785">
    <property type="entry name" value="Aldolase_TIM"/>
</dbReference>
<keyword evidence="4" id="KW-0862">Zinc</keyword>
<dbReference type="RefSeq" id="WP_379904880.1">
    <property type="nucleotide sequence ID" value="NZ_JBHRTR010000036.1"/>
</dbReference>
<evidence type="ECO:0000256" key="1">
    <source>
        <dbReference type="ARBA" id="ARBA00001947"/>
    </source>
</evidence>
<dbReference type="Gene3D" id="3.20.20.70">
    <property type="entry name" value="Aldolase class I"/>
    <property type="match status" value="1"/>
</dbReference>
<comment type="cofactor">
    <cofactor evidence="1">
        <name>Zn(2+)</name>
        <dbReference type="ChEBI" id="CHEBI:29105"/>
    </cofactor>
</comment>
<keyword evidence="6" id="KW-1185">Reference proteome</keyword>
<dbReference type="Pfam" id="PF05853">
    <property type="entry name" value="BKACE"/>
    <property type="match status" value="1"/>
</dbReference>
<accession>A0ABV7L612</accession>